<dbReference type="RefSeq" id="WP_060678300.1">
    <property type="nucleotide sequence ID" value="NZ_CP017962.1"/>
</dbReference>
<accession>A0AAC9J2W9</accession>
<dbReference type="Proteomes" id="UP000182945">
    <property type="component" value="Chromosome"/>
</dbReference>
<dbReference type="GeneID" id="71515907"/>
<evidence type="ECO:0000313" key="1">
    <source>
        <dbReference type="EMBL" id="APC49593.1"/>
    </source>
</evidence>
<sequence>MPRISVVPFSRIVEIYGNTHHRNDLEAMKHLENAYEQGMTEIIREMAYLEMLHYEKEYVPENNHGETRNEETPFQRAIRLCHTKDQRDALFDVEAELNSFAVFESERYFIDGFIRGYKFLKRNNCS</sequence>
<proteinExistence type="predicted"/>
<dbReference type="KEGG" id="vhl:BME96_15955"/>
<gene>
    <name evidence="1" type="ORF">BME96_15955</name>
</gene>
<dbReference type="AlphaFoldDB" id="A0AAC9J2W9"/>
<reference evidence="1 2" key="1">
    <citation type="submission" date="2016-11" db="EMBL/GenBank/DDBJ databases">
        <title>Complete genome sequencing of Virgibacillus halodenitrificans PDB-F2.</title>
        <authorList>
            <person name="Sun Z."/>
            <person name="Zhou Y."/>
            <person name="Li H."/>
        </authorList>
    </citation>
    <scope>NUCLEOTIDE SEQUENCE [LARGE SCALE GENOMIC DNA]</scope>
    <source>
        <strain evidence="1 2">PDB-F2</strain>
    </source>
</reference>
<organism evidence="1 2">
    <name type="scientific">Virgibacillus halodenitrificans</name>
    <name type="common">Bacillus halodenitrificans</name>
    <dbReference type="NCBI Taxonomy" id="1482"/>
    <lineage>
        <taxon>Bacteria</taxon>
        <taxon>Bacillati</taxon>
        <taxon>Bacillota</taxon>
        <taxon>Bacilli</taxon>
        <taxon>Bacillales</taxon>
        <taxon>Bacillaceae</taxon>
        <taxon>Virgibacillus</taxon>
    </lineage>
</organism>
<evidence type="ECO:0000313" key="2">
    <source>
        <dbReference type="Proteomes" id="UP000182945"/>
    </source>
</evidence>
<protein>
    <submittedName>
        <fullName evidence="1">Uncharacterized protein</fullName>
    </submittedName>
</protein>
<dbReference type="EMBL" id="CP017962">
    <property type="protein sequence ID" value="APC49593.1"/>
    <property type="molecule type" value="Genomic_DNA"/>
</dbReference>
<name>A0AAC9J2W9_VIRHA</name>